<evidence type="ECO:0000313" key="3">
    <source>
        <dbReference type="Proteomes" id="UP000183315"/>
    </source>
</evidence>
<keyword evidence="1" id="KW-1133">Transmembrane helix</keyword>
<dbReference type="OrthoDB" id="7066290at2"/>
<feature type="transmembrane region" description="Helical" evidence="1">
    <location>
        <begin position="83"/>
        <end position="104"/>
    </location>
</feature>
<feature type="transmembrane region" description="Helical" evidence="1">
    <location>
        <begin position="136"/>
        <end position="157"/>
    </location>
</feature>
<dbReference type="Proteomes" id="UP000183315">
    <property type="component" value="Unassembled WGS sequence"/>
</dbReference>
<accession>A0A1H6YR22</accession>
<feature type="transmembrane region" description="Helical" evidence="1">
    <location>
        <begin position="281"/>
        <end position="301"/>
    </location>
</feature>
<feature type="transmembrane region" description="Helical" evidence="1">
    <location>
        <begin position="339"/>
        <end position="356"/>
    </location>
</feature>
<keyword evidence="1" id="KW-0812">Transmembrane</keyword>
<feature type="transmembrane region" description="Helical" evidence="1">
    <location>
        <begin position="21"/>
        <end position="38"/>
    </location>
</feature>
<keyword evidence="3" id="KW-1185">Reference proteome</keyword>
<evidence type="ECO:0000256" key="1">
    <source>
        <dbReference type="SAM" id="Phobius"/>
    </source>
</evidence>
<gene>
    <name evidence="2" type="ORF">SAMN05421637_1707</name>
</gene>
<reference evidence="3" key="1">
    <citation type="submission" date="2016-10" db="EMBL/GenBank/DDBJ databases">
        <authorList>
            <person name="Varghese N."/>
        </authorList>
    </citation>
    <scope>NUCLEOTIDE SEQUENCE [LARGE SCALE GENOMIC DNA]</scope>
    <source>
        <strain evidence="3">DSM 24868</strain>
    </source>
</reference>
<dbReference type="RefSeq" id="WP_042213618.1">
    <property type="nucleotide sequence ID" value="NZ_BBLU01000004.1"/>
</dbReference>
<dbReference type="EMBL" id="FNZI01000003">
    <property type="protein sequence ID" value="SEJ39770.1"/>
    <property type="molecule type" value="Genomic_DNA"/>
</dbReference>
<feature type="transmembrane region" description="Helical" evidence="1">
    <location>
        <begin position="203"/>
        <end position="224"/>
    </location>
</feature>
<feature type="transmembrane region" description="Helical" evidence="1">
    <location>
        <begin position="376"/>
        <end position="394"/>
    </location>
</feature>
<proteinExistence type="predicted"/>
<name>A0A1H6YR22_9MICO</name>
<feature type="transmembrane region" description="Helical" evidence="1">
    <location>
        <begin position="164"/>
        <end position="191"/>
    </location>
</feature>
<sequence>MVDTAKRATGRVSVSGNRQRAANIVTLLVWLSFAAAALRNTMTASEAEWGLSEWAINYEGGFVRRGLTGQAALLLSRATGLSLLAIAVLASLATLGMLVALGVLAMRRGYIRGWVVPSAALLGGIVYFDNLVRKDALLLVLLAAALAALGSEMRVGLKIILANIAAAVAILTHEAFAAFALPALTLVAWTVVRGTGRGPVRTATAVLALAPAWATALVVATHSAPPRGVGAVWRAWFAGGASPGVDDASPDSVTGAVEALTWDAPKAVEVASEAFGSPKSAVWFGIAVVAILVTVAALPGVAKGVEVQGLWPWSRAMLVVVAVGGSGALWIAGEDYGRWIIFGCGTVALVWCWHLASVSPEAGHEFTAPLADRLPVWLPPAVVLVFSTAGYGTWNLDLYLSGTPLWQIPLLVTDVAHSIG</sequence>
<dbReference type="AlphaFoldDB" id="A0A1H6YR22"/>
<keyword evidence="1" id="KW-0472">Membrane</keyword>
<evidence type="ECO:0008006" key="4">
    <source>
        <dbReference type="Google" id="ProtNLM"/>
    </source>
</evidence>
<protein>
    <recommendedName>
        <fullName evidence="4">Dolichyl-phosphate-mannose-protein mannosyltransferase</fullName>
    </recommendedName>
</protein>
<organism evidence="2 3">
    <name type="scientific">Demequina mangrovi</name>
    <dbReference type="NCBI Taxonomy" id="1043493"/>
    <lineage>
        <taxon>Bacteria</taxon>
        <taxon>Bacillati</taxon>
        <taxon>Actinomycetota</taxon>
        <taxon>Actinomycetes</taxon>
        <taxon>Micrococcales</taxon>
        <taxon>Demequinaceae</taxon>
        <taxon>Demequina</taxon>
    </lineage>
</organism>
<feature type="transmembrane region" description="Helical" evidence="1">
    <location>
        <begin position="313"/>
        <end position="332"/>
    </location>
</feature>
<evidence type="ECO:0000313" key="2">
    <source>
        <dbReference type="EMBL" id="SEJ39770.1"/>
    </source>
</evidence>